<proteinExistence type="predicted"/>
<evidence type="ECO:0000313" key="3">
    <source>
        <dbReference type="Proteomes" id="UP000035352"/>
    </source>
</evidence>
<reference evidence="2 3" key="1">
    <citation type="submission" date="2015-05" db="EMBL/GenBank/DDBJ databases">
        <authorList>
            <person name="Tang B."/>
            <person name="Yu Y."/>
        </authorList>
    </citation>
    <scope>NUCLEOTIDE SEQUENCE [LARGE SCALE GENOMIC DNA]</scope>
    <source>
        <strain evidence="2 3">DSM 7029</strain>
    </source>
</reference>
<keyword evidence="3" id="KW-1185">Reference proteome</keyword>
<dbReference type="KEGG" id="pbh:AAW51_4665"/>
<dbReference type="AlphaFoldDB" id="A0A0G3BVG4"/>
<evidence type="ECO:0000313" key="2">
    <source>
        <dbReference type="EMBL" id="AKJ31356.1"/>
    </source>
</evidence>
<accession>A0A0G3BVG4</accession>
<dbReference type="Proteomes" id="UP000035352">
    <property type="component" value="Chromosome"/>
</dbReference>
<dbReference type="EMBL" id="CP011371">
    <property type="protein sequence ID" value="AKJ31356.1"/>
    <property type="molecule type" value="Genomic_DNA"/>
</dbReference>
<feature type="region of interest" description="Disordered" evidence="1">
    <location>
        <begin position="130"/>
        <end position="151"/>
    </location>
</feature>
<dbReference type="OrthoDB" id="8904333at2"/>
<name>A0A0G3BVG4_9BURK</name>
<feature type="compositionally biased region" description="Basic and acidic residues" evidence="1">
    <location>
        <begin position="136"/>
        <end position="145"/>
    </location>
</feature>
<gene>
    <name evidence="2" type="ORF">AAW51_4665</name>
</gene>
<sequence>MSPKLRTLLLLCDGHRSDAEVLGTTHGMGATPADLHELLTLGLIEPVGGMRPPPAPAKLAAQSAPEALSFAPTIPNDTAQRYQVAYRLATQLTSELGLRGVRLQLAVEAAMTLQDLQQLEPRLHEALLATHGPAKGADKARELGRALHGQG</sequence>
<organism evidence="2 3">
    <name type="scientific">Caldimonas brevitalea</name>
    <dbReference type="NCBI Taxonomy" id="413882"/>
    <lineage>
        <taxon>Bacteria</taxon>
        <taxon>Pseudomonadati</taxon>
        <taxon>Pseudomonadota</taxon>
        <taxon>Betaproteobacteria</taxon>
        <taxon>Burkholderiales</taxon>
        <taxon>Sphaerotilaceae</taxon>
        <taxon>Caldimonas</taxon>
    </lineage>
</organism>
<protein>
    <submittedName>
        <fullName evidence="2">Uncharacterized protein</fullName>
    </submittedName>
</protein>
<evidence type="ECO:0000256" key="1">
    <source>
        <dbReference type="SAM" id="MobiDB-lite"/>
    </source>
</evidence>